<dbReference type="EMBL" id="AQRA01000008">
    <property type="protein sequence ID" value="EZH72498.1"/>
    <property type="molecule type" value="Genomic_DNA"/>
</dbReference>
<proteinExistence type="predicted"/>
<dbReference type="RefSeq" id="WP_034245120.1">
    <property type="nucleotide sequence ID" value="NZ_AQRA01000008.1"/>
</dbReference>
<evidence type="ECO:0008006" key="4">
    <source>
        <dbReference type="Google" id="ProtNLM"/>
    </source>
</evidence>
<sequence length="509" mass="58760">MHYNQVVSALFLCLSIGTMATAQTITSKVVDKKTNEPIPYATIQLSENQGVITNEEGRFSLNLNGDLAKIDSIYISSMGYEKVGVSVKNVTDSIIYIQPKAIELKGVFISNKNLTVDEIIDNVKERVDQNYNFGLSKRRLFFRESEFNTVKKFDVKFKKSTIKELNKKLIDSVTSILPKRAEYYTEILCDLYGNFDKRKLHIIKAAELYDKNNRVSMEAVAERMETIFKKNVKPNSYLKIKSGLFGTKVQVDSLLESREEASVVKDEIDNQKKKDDKSEFLKHRKSGLESLMSSLFFNEDVMSNFLNKSGRYNFELVDYTYIDDNSVYIINFSPKWRADFKGTLYVNTEDFAIVRADYENVKNLKSFKLLGVMFQDNLYRNKVIFSKGQNNKYDLKYLEMRRGNRFGFDRPLKVIEKNKHVKGRRKQNELSLALDVIMANVNKFEIVVFDSSPLSEADYKASTENKSIKPQYLSRYNPEFWKGYNIIEPNSAIKQFTVAPDTDTEAGQE</sequence>
<keyword evidence="1" id="KW-0732">Signal</keyword>
<evidence type="ECO:0000313" key="3">
    <source>
        <dbReference type="Proteomes" id="UP000023541"/>
    </source>
</evidence>
<gene>
    <name evidence="2" type="ORF">ATO12_23915</name>
</gene>
<dbReference type="InterPro" id="IPR008969">
    <property type="entry name" value="CarboxyPept-like_regulatory"/>
</dbReference>
<protein>
    <recommendedName>
        <fullName evidence="4">Carboxypeptidase-like regulatory domain-containing protein</fullName>
    </recommendedName>
</protein>
<evidence type="ECO:0000313" key="2">
    <source>
        <dbReference type="EMBL" id="EZH72498.1"/>
    </source>
</evidence>
<keyword evidence="3" id="KW-1185">Reference proteome</keyword>
<dbReference type="SUPFAM" id="SSF49464">
    <property type="entry name" value="Carboxypeptidase regulatory domain-like"/>
    <property type="match status" value="1"/>
</dbReference>
<dbReference type="STRING" id="1317122.ATO12_23915"/>
<dbReference type="AlphaFoldDB" id="A0A023BRQ1"/>
<dbReference type="Proteomes" id="UP000023541">
    <property type="component" value="Unassembled WGS sequence"/>
</dbReference>
<comment type="caution">
    <text evidence="2">The sequence shown here is derived from an EMBL/GenBank/DDBJ whole genome shotgun (WGS) entry which is preliminary data.</text>
</comment>
<evidence type="ECO:0000256" key="1">
    <source>
        <dbReference type="SAM" id="SignalP"/>
    </source>
</evidence>
<organism evidence="2 3">
    <name type="scientific">Aquimarina atlantica</name>
    <dbReference type="NCBI Taxonomy" id="1317122"/>
    <lineage>
        <taxon>Bacteria</taxon>
        <taxon>Pseudomonadati</taxon>
        <taxon>Bacteroidota</taxon>
        <taxon>Flavobacteriia</taxon>
        <taxon>Flavobacteriales</taxon>
        <taxon>Flavobacteriaceae</taxon>
        <taxon>Aquimarina</taxon>
    </lineage>
</organism>
<name>A0A023BRQ1_9FLAO</name>
<dbReference type="Gene3D" id="2.60.40.1120">
    <property type="entry name" value="Carboxypeptidase-like, regulatory domain"/>
    <property type="match status" value="1"/>
</dbReference>
<accession>A0A023BRQ1</accession>
<feature type="chain" id="PRO_5001512263" description="Carboxypeptidase-like regulatory domain-containing protein" evidence="1">
    <location>
        <begin position="23"/>
        <end position="509"/>
    </location>
</feature>
<feature type="signal peptide" evidence="1">
    <location>
        <begin position="1"/>
        <end position="22"/>
    </location>
</feature>
<dbReference type="OrthoDB" id="1433475at2"/>
<reference evidence="2 3" key="1">
    <citation type="submission" date="2014-04" db="EMBL/GenBank/DDBJ databases">
        <title>Aquimarina sp. 22II-S11-z7 Genome Sequencing.</title>
        <authorList>
            <person name="Lai Q."/>
        </authorList>
    </citation>
    <scope>NUCLEOTIDE SEQUENCE [LARGE SCALE GENOMIC DNA]</scope>
    <source>
        <strain evidence="2 3">22II-S11-z7</strain>
    </source>
</reference>
<dbReference type="eggNOG" id="COG0417">
    <property type="taxonomic scope" value="Bacteria"/>
</dbReference>
<dbReference type="Pfam" id="PF13715">
    <property type="entry name" value="CarbopepD_reg_2"/>
    <property type="match status" value="1"/>
</dbReference>